<dbReference type="AlphaFoldDB" id="A0A409YWH4"/>
<dbReference type="InterPro" id="IPR042099">
    <property type="entry name" value="ANL_N_sf"/>
</dbReference>
<reference evidence="6 7" key="1">
    <citation type="journal article" date="2018" name="Evol. Lett.">
        <title>Horizontal gene cluster transfer increased hallucinogenic mushroom diversity.</title>
        <authorList>
            <person name="Reynolds H.T."/>
            <person name="Vijayakumar V."/>
            <person name="Gluck-Thaler E."/>
            <person name="Korotkin H.B."/>
            <person name="Matheny P.B."/>
            <person name="Slot J.C."/>
        </authorList>
    </citation>
    <scope>NUCLEOTIDE SEQUENCE [LARGE SCALE GENOMIC DNA]</scope>
    <source>
        <strain evidence="6 7">SRW20</strain>
    </source>
</reference>
<dbReference type="GO" id="GO:0006631">
    <property type="term" value="P:fatty acid metabolic process"/>
    <property type="evidence" value="ECO:0007669"/>
    <property type="project" value="TreeGrafter"/>
</dbReference>
<sequence length="1189" mass="133566">MSWKPKRSLSETERLLTSPGSLHEVQTSLVDGRLYRVYKNLWPSLREFWLSAFSNYADDTYIVYEDQRLTYRQVHVRATKLAGLLQERYDIQKGDRVAICSRNCPDYLVTFWACRMYHVYLPFLALRSLSDLIGAVTALVNAWLPVAPLTHCLGHTECKLVILDPERADILQQTASKLLQNTQINAFLVFDLNENARRWTDMKSFNETFDDYLGDGSNVISSSISIHPEDNATIIFTSGTTGLPKGVLSTQRQFLTNVLNVLVGGFRASLRRGDSLPTIQRHKPQKAALVAVPLFHVTGSTSFSMMATLTGMKIVLTRKWDVQEAVNLIKRENVAVAGGVPSMVTDLTLSSLVGHPLEGLLFGGAPAPDTLVKRAREAFPTATMIQGYGLTETNSIAVSVAGEDYVARPASTGCASPVNEIKIVREDTCLPPGAVGEVWLRGPNVMKCYWRDPEATNAVITMDGWLRSGDIGFLDDEGFLYIKDRLKDIIIRGGENIDSVTVENALYADPRVLEAAVVGVPDERLGEVVAAVVSLRPSYEGQVTEATLIGHARKRLPKFAVPVMVIILNTTFERTPSGKIIKGEIRKLARSHWELRRSSGSGRPGREPLANLKASSSRSSLCSMTLPDNATAFAEDFRNHQLSFQAHLNGRLPNVDPCPPSFFPPSSSWNSAEKDLFYHGLAIYSRLRPDLISQHIQTKSTFDVCSYLDFLETALQRLAEDSECTMTIDRREIEPAMEMSERWIQQEEVNAEILSATDQSNEPHSSPPTVVYQQQSCLGAQSISETSDAGKCHDLHHLDTTCLQVLETILREAEAEVHSVTDEMSTLDSPGAINTPRDFAISQGCTEQAALPEVSDDEIKSSSKSDFLSKIRKRLYMRRKRAEKSGRAFASHSSKLRPGRQRRPRKPPKPRAKTYETRQKVQLEERSRSPDEGLHESTQSNKADAIPHEPRSQGGMTRPYRVRKIFKDNEIDAQALANKHLTLFHLSTLARLMRLYYSFHEPNICVEDASISADTISLLGDIATDFVCKIIRHVIITKEQEVRLKRELKVWKYDRDEVTAEEILESLKSMGLMRLSKELYFAKLMQETMRHPRSSQITSFAEGQGTDSSNSKKQKTVDILLHKYSVPLVLPRSLKRYERDDIKGPKSDIFPQNIDEQELQRELDDEERLNAEDEDTSKAFEKSLWESCK</sequence>
<feature type="domain" description="AMP-dependent synthetase/ligase" evidence="4">
    <location>
        <begin position="54"/>
        <end position="450"/>
    </location>
</feature>
<dbReference type="Pfam" id="PF13193">
    <property type="entry name" value="AMP-binding_C"/>
    <property type="match status" value="1"/>
</dbReference>
<dbReference type="InterPro" id="IPR000873">
    <property type="entry name" value="AMP-dep_synth/lig_dom"/>
</dbReference>
<keyword evidence="7" id="KW-1185">Reference proteome</keyword>
<feature type="compositionally biased region" description="Basic and acidic residues" evidence="3">
    <location>
        <begin position="913"/>
        <end position="935"/>
    </location>
</feature>
<dbReference type="InterPro" id="IPR045851">
    <property type="entry name" value="AMP-bd_C_sf"/>
</dbReference>
<feature type="region of interest" description="Disordered" evidence="3">
    <location>
        <begin position="1143"/>
        <end position="1189"/>
    </location>
</feature>
<gene>
    <name evidence="6" type="ORF">CVT26_013700</name>
</gene>
<evidence type="ECO:0000259" key="5">
    <source>
        <dbReference type="Pfam" id="PF13193"/>
    </source>
</evidence>
<dbReference type="InterPro" id="IPR025110">
    <property type="entry name" value="AMP-bd_C"/>
</dbReference>
<accession>A0A409YWH4</accession>
<feature type="compositionally biased region" description="Basic and acidic residues" evidence="3">
    <location>
        <begin position="1158"/>
        <end position="1189"/>
    </location>
</feature>
<evidence type="ECO:0000256" key="3">
    <source>
        <dbReference type="SAM" id="MobiDB-lite"/>
    </source>
</evidence>
<evidence type="ECO:0000259" key="4">
    <source>
        <dbReference type="Pfam" id="PF00501"/>
    </source>
</evidence>
<comment type="caution">
    <text evidence="6">The sequence shown here is derived from an EMBL/GenBank/DDBJ whole genome shotgun (WGS) entry which is preliminary data.</text>
</comment>
<feature type="region of interest" description="Disordered" evidence="3">
    <location>
        <begin position="880"/>
        <end position="960"/>
    </location>
</feature>
<dbReference type="Pfam" id="PF00501">
    <property type="entry name" value="AMP-binding"/>
    <property type="match status" value="1"/>
</dbReference>
<dbReference type="Proteomes" id="UP000284706">
    <property type="component" value="Unassembled WGS sequence"/>
</dbReference>
<dbReference type="SUPFAM" id="SSF56801">
    <property type="entry name" value="Acetyl-CoA synthetase-like"/>
    <property type="match status" value="1"/>
</dbReference>
<evidence type="ECO:0000256" key="1">
    <source>
        <dbReference type="ARBA" id="ARBA00006432"/>
    </source>
</evidence>
<protein>
    <submittedName>
        <fullName evidence="6">Uncharacterized protein</fullName>
    </submittedName>
</protein>
<dbReference type="Gene3D" id="3.30.300.30">
    <property type="match status" value="1"/>
</dbReference>
<comment type="similarity">
    <text evidence="1">Belongs to the ATP-dependent AMP-binding enzyme family.</text>
</comment>
<evidence type="ECO:0000256" key="2">
    <source>
        <dbReference type="ARBA" id="ARBA00022598"/>
    </source>
</evidence>
<name>A0A409YWH4_9AGAR</name>
<dbReference type="EMBL" id="NHYE01000131">
    <property type="protein sequence ID" value="PPR07384.1"/>
    <property type="molecule type" value="Genomic_DNA"/>
</dbReference>
<organism evidence="6 7">
    <name type="scientific">Gymnopilus dilepis</name>
    <dbReference type="NCBI Taxonomy" id="231916"/>
    <lineage>
        <taxon>Eukaryota</taxon>
        <taxon>Fungi</taxon>
        <taxon>Dikarya</taxon>
        <taxon>Basidiomycota</taxon>
        <taxon>Agaricomycotina</taxon>
        <taxon>Agaricomycetes</taxon>
        <taxon>Agaricomycetidae</taxon>
        <taxon>Agaricales</taxon>
        <taxon>Agaricineae</taxon>
        <taxon>Hymenogastraceae</taxon>
        <taxon>Gymnopilus</taxon>
    </lineage>
</organism>
<feature type="region of interest" description="Disordered" evidence="3">
    <location>
        <begin position="1092"/>
        <end position="1113"/>
    </location>
</feature>
<dbReference type="InParanoid" id="A0A409YWH4"/>
<feature type="compositionally biased region" description="Basic residues" evidence="3">
    <location>
        <begin position="894"/>
        <end position="912"/>
    </location>
</feature>
<evidence type="ECO:0000313" key="7">
    <source>
        <dbReference type="Proteomes" id="UP000284706"/>
    </source>
</evidence>
<dbReference type="Gene3D" id="3.40.50.12780">
    <property type="entry name" value="N-terminal domain of ligase-like"/>
    <property type="match status" value="1"/>
</dbReference>
<evidence type="ECO:0000313" key="6">
    <source>
        <dbReference type="EMBL" id="PPR07384.1"/>
    </source>
</evidence>
<feature type="compositionally biased region" description="Polar residues" evidence="3">
    <location>
        <begin position="1094"/>
        <end position="1111"/>
    </location>
</feature>
<dbReference type="OrthoDB" id="10253115at2759"/>
<keyword evidence="2" id="KW-0436">Ligase</keyword>
<dbReference type="STRING" id="231916.A0A409YWH4"/>
<dbReference type="PANTHER" id="PTHR43201:SF5">
    <property type="entry name" value="MEDIUM-CHAIN ACYL-COA LIGASE ACSF2, MITOCHONDRIAL"/>
    <property type="match status" value="1"/>
</dbReference>
<feature type="domain" description="AMP-binding enzyme C-terminal" evidence="5">
    <location>
        <begin position="502"/>
        <end position="579"/>
    </location>
</feature>
<dbReference type="InterPro" id="IPR020845">
    <property type="entry name" value="AMP-binding_CS"/>
</dbReference>
<dbReference type="GO" id="GO:0031956">
    <property type="term" value="F:medium-chain fatty acid-CoA ligase activity"/>
    <property type="evidence" value="ECO:0007669"/>
    <property type="project" value="TreeGrafter"/>
</dbReference>
<dbReference type="PROSITE" id="PS00455">
    <property type="entry name" value="AMP_BINDING"/>
    <property type="match status" value="1"/>
</dbReference>
<dbReference type="PANTHER" id="PTHR43201">
    <property type="entry name" value="ACYL-COA SYNTHETASE"/>
    <property type="match status" value="1"/>
</dbReference>
<proteinExistence type="inferred from homology"/>